<reference evidence="1" key="1">
    <citation type="submission" date="2017-11" db="EMBL/GenBank/DDBJ databases">
        <title>Three new genomes from thermophilic consortium.</title>
        <authorList>
            <person name="Quaggio R."/>
            <person name="Amgarten D."/>
            <person name="Setubal J.C."/>
        </authorList>
    </citation>
    <scope>NUCLEOTIDE SEQUENCE</scope>
    <source>
        <strain evidence="1">ZCTH01-B2</strain>
    </source>
</reference>
<comment type="caution">
    <text evidence="1">The sequence shown here is derived from an EMBL/GenBank/DDBJ whole genome shotgun (WGS) entry which is preliminary data.</text>
</comment>
<dbReference type="AlphaFoldDB" id="A0A953I6C7"/>
<evidence type="ECO:0000313" key="2">
    <source>
        <dbReference type="Proteomes" id="UP000732377"/>
    </source>
</evidence>
<evidence type="ECO:0000313" key="1">
    <source>
        <dbReference type="EMBL" id="MBY6277692.1"/>
    </source>
</evidence>
<gene>
    <name evidence="1" type="ORF">CWE10_16095</name>
</gene>
<sequence length="209" mass="22180">MIPIAGAGDIESIVWGLILGGNAGWSPQDMSGVGFINISPGGSHYSYTHLDITGSGLLVSLVGDEFAVQIDGGPIYRCAGWSAQNHLVMAPFTSSLKVTSSAPLTGIEAAFALVGRPEDPWTECAFACSLPTAASDEAYTVLDITGEGILWDLNRRSGIGRTCILVDGTRYSAASYNYGWIFAIPFRSQLRLTVPDSQPTAQRGVYTLK</sequence>
<organism evidence="1 2">
    <name type="scientific">Symbiobacterium thermophilum</name>
    <dbReference type="NCBI Taxonomy" id="2734"/>
    <lineage>
        <taxon>Bacteria</taxon>
        <taxon>Bacillati</taxon>
        <taxon>Bacillota</taxon>
        <taxon>Clostridia</taxon>
        <taxon>Eubacteriales</taxon>
        <taxon>Symbiobacteriaceae</taxon>
        <taxon>Symbiobacterium</taxon>
    </lineage>
</organism>
<dbReference type="RefSeq" id="WP_273381005.1">
    <property type="nucleotide sequence ID" value="NZ_PIUK01000224.1"/>
</dbReference>
<dbReference type="EMBL" id="PIUK01000224">
    <property type="protein sequence ID" value="MBY6277692.1"/>
    <property type="molecule type" value="Genomic_DNA"/>
</dbReference>
<name>A0A953I6C7_SYMTR</name>
<dbReference type="Proteomes" id="UP000732377">
    <property type="component" value="Unassembled WGS sequence"/>
</dbReference>
<accession>A0A953I6C7</accession>
<protein>
    <submittedName>
        <fullName evidence="1">Uncharacterized protein</fullName>
    </submittedName>
</protein>
<proteinExistence type="predicted"/>